<name>A0A7Y5Z818_9PSED</name>
<proteinExistence type="predicted"/>
<dbReference type="AlphaFoldDB" id="A0A7Y5Z818"/>
<dbReference type="Proteomes" id="UP000536720">
    <property type="component" value="Unassembled WGS sequence"/>
</dbReference>
<reference evidence="1 2" key="1">
    <citation type="journal article" date="2020" name="Front. Plant Sci.">
        <title>Isolation of Rhizosphere Bacteria That Improve Quality and Water Stress Tolerance in Greenhouse Ornamentals.</title>
        <authorList>
            <person name="Nordstedt N.P."/>
            <person name="Jones M.L."/>
        </authorList>
    </citation>
    <scope>NUCLEOTIDE SEQUENCE [LARGE SCALE GENOMIC DNA]</scope>
    <source>
        <strain evidence="1 2">C7D2</strain>
    </source>
</reference>
<comment type="caution">
    <text evidence="1">The sequence shown here is derived from an EMBL/GenBank/DDBJ whole genome shotgun (WGS) entry which is preliminary data.</text>
</comment>
<dbReference type="RefSeq" id="WP_175363441.1">
    <property type="nucleotide sequence ID" value="NZ_JABFMR010000020.1"/>
</dbReference>
<gene>
    <name evidence="1" type="ORF">HNO91_20345</name>
</gene>
<sequence length="93" mass="10453">MTVTAEKSESFLLRLRKQDTPTGVSHSTIELLMLQTGLSKTEVAHLALRQLADRYLPKYELDDGPLTEDQIAAIRAASPATDLPEERVTRRLY</sequence>
<organism evidence="1 2">
    <name type="scientific">Pseudomonas corrugata</name>
    <dbReference type="NCBI Taxonomy" id="47879"/>
    <lineage>
        <taxon>Bacteria</taxon>
        <taxon>Pseudomonadati</taxon>
        <taxon>Pseudomonadota</taxon>
        <taxon>Gammaproteobacteria</taxon>
        <taxon>Pseudomonadales</taxon>
        <taxon>Pseudomonadaceae</taxon>
        <taxon>Pseudomonas</taxon>
    </lineage>
</organism>
<dbReference type="EMBL" id="JABFMR010000020">
    <property type="protein sequence ID" value="NUT88785.1"/>
    <property type="molecule type" value="Genomic_DNA"/>
</dbReference>
<accession>A0A7Y5Z818</accession>
<evidence type="ECO:0000313" key="2">
    <source>
        <dbReference type="Proteomes" id="UP000536720"/>
    </source>
</evidence>
<protein>
    <submittedName>
        <fullName evidence="1">Uncharacterized protein</fullName>
    </submittedName>
</protein>
<evidence type="ECO:0000313" key="1">
    <source>
        <dbReference type="EMBL" id="NUT88785.1"/>
    </source>
</evidence>